<gene>
    <name evidence="2" type="ORF">TNIN_285281</name>
</gene>
<feature type="region of interest" description="Disordered" evidence="1">
    <location>
        <begin position="21"/>
        <end position="48"/>
    </location>
</feature>
<accession>A0A8X6X0F3</accession>
<dbReference type="Proteomes" id="UP000886998">
    <property type="component" value="Unassembled WGS sequence"/>
</dbReference>
<reference evidence="2" key="1">
    <citation type="submission" date="2020-08" db="EMBL/GenBank/DDBJ databases">
        <title>Multicomponent nature underlies the extraordinary mechanical properties of spider dragline silk.</title>
        <authorList>
            <person name="Kono N."/>
            <person name="Nakamura H."/>
            <person name="Mori M."/>
            <person name="Yoshida Y."/>
            <person name="Ohtoshi R."/>
            <person name="Malay A.D."/>
            <person name="Moran D.A.P."/>
            <person name="Tomita M."/>
            <person name="Numata K."/>
            <person name="Arakawa K."/>
        </authorList>
    </citation>
    <scope>NUCLEOTIDE SEQUENCE</scope>
</reference>
<evidence type="ECO:0000313" key="3">
    <source>
        <dbReference type="Proteomes" id="UP000886998"/>
    </source>
</evidence>
<organism evidence="2 3">
    <name type="scientific">Trichonephila inaurata madagascariensis</name>
    <dbReference type="NCBI Taxonomy" id="2747483"/>
    <lineage>
        <taxon>Eukaryota</taxon>
        <taxon>Metazoa</taxon>
        <taxon>Ecdysozoa</taxon>
        <taxon>Arthropoda</taxon>
        <taxon>Chelicerata</taxon>
        <taxon>Arachnida</taxon>
        <taxon>Araneae</taxon>
        <taxon>Araneomorphae</taxon>
        <taxon>Entelegynae</taxon>
        <taxon>Araneoidea</taxon>
        <taxon>Nephilidae</taxon>
        <taxon>Trichonephila</taxon>
        <taxon>Trichonephila inaurata</taxon>
    </lineage>
</organism>
<proteinExistence type="predicted"/>
<name>A0A8X6X0F3_9ARAC</name>
<feature type="compositionally biased region" description="Polar residues" evidence="1">
    <location>
        <begin position="30"/>
        <end position="39"/>
    </location>
</feature>
<evidence type="ECO:0000313" key="2">
    <source>
        <dbReference type="EMBL" id="GFY44619.1"/>
    </source>
</evidence>
<sequence length="92" mass="10661">MSCSHYFKIWTASSKVRNRYEAQTERPTFKRQNSKNNKAVNKEQDENLSVKEIDSEKITSPAIEKIHELICDLQNSLKSDNQNGRLLPIPAR</sequence>
<keyword evidence="3" id="KW-1185">Reference proteome</keyword>
<protein>
    <submittedName>
        <fullName evidence="2">Uncharacterized protein</fullName>
    </submittedName>
</protein>
<dbReference type="EMBL" id="BMAV01004315">
    <property type="protein sequence ID" value="GFY44619.1"/>
    <property type="molecule type" value="Genomic_DNA"/>
</dbReference>
<comment type="caution">
    <text evidence="2">The sequence shown here is derived from an EMBL/GenBank/DDBJ whole genome shotgun (WGS) entry which is preliminary data.</text>
</comment>
<evidence type="ECO:0000256" key="1">
    <source>
        <dbReference type="SAM" id="MobiDB-lite"/>
    </source>
</evidence>
<dbReference type="AlphaFoldDB" id="A0A8X6X0F3"/>